<reference evidence="1 2" key="1">
    <citation type="submission" date="2022-04" db="EMBL/GenBank/DDBJ databases">
        <title>Mechanism of arsenic methylation and mitigation arsenic toxicity by Bacillus sp. LH14 from an Arsenic-Contaminated Paddy Soil.</title>
        <authorList>
            <person name="Wang D."/>
        </authorList>
    </citation>
    <scope>NUCLEOTIDE SEQUENCE [LARGE SCALE GENOMIC DNA]</scope>
    <source>
        <strain evidence="1 2">LH14</strain>
    </source>
</reference>
<organism evidence="1 2">
    <name type="scientific">Gottfriedia acidiceleris</name>
    <dbReference type="NCBI Taxonomy" id="371036"/>
    <lineage>
        <taxon>Bacteria</taxon>
        <taxon>Bacillati</taxon>
        <taxon>Bacillota</taxon>
        <taxon>Bacilli</taxon>
        <taxon>Bacillales</taxon>
        <taxon>Bacillaceae</taxon>
        <taxon>Gottfriedia</taxon>
    </lineage>
</organism>
<gene>
    <name evidence="1" type="ORF">MY490_07130</name>
</gene>
<dbReference type="EMBL" id="CP096034">
    <property type="protein sequence ID" value="UPM55600.1"/>
    <property type="molecule type" value="Genomic_DNA"/>
</dbReference>
<dbReference type="RefSeq" id="WP_248268606.1">
    <property type="nucleotide sequence ID" value="NZ_CP096034.1"/>
</dbReference>
<evidence type="ECO:0000313" key="2">
    <source>
        <dbReference type="Proteomes" id="UP000830639"/>
    </source>
</evidence>
<evidence type="ECO:0000313" key="1">
    <source>
        <dbReference type="EMBL" id="UPM55600.1"/>
    </source>
</evidence>
<dbReference type="Proteomes" id="UP000830639">
    <property type="component" value="Chromosome"/>
</dbReference>
<sequence>MGSKLNNSVRSVRSIVIDSKPSMEMIGITSPTLGILSGGNSVRKRDEKLKWMNSSLN</sequence>
<protein>
    <submittedName>
        <fullName evidence="1">Uncharacterized protein</fullName>
    </submittedName>
</protein>
<name>A0ABY4JR84_9BACI</name>
<proteinExistence type="predicted"/>
<accession>A0ABY4JR84</accession>
<keyword evidence="2" id="KW-1185">Reference proteome</keyword>